<organism evidence="2 3">
    <name type="scientific">Massarina eburnea CBS 473.64</name>
    <dbReference type="NCBI Taxonomy" id="1395130"/>
    <lineage>
        <taxon>Eukaryota</taxon>
        <taxon>Fungi</taxon>
        <taxon>Dikarya</taxon>
        <taxon>Ascomycota</taxon>
        <taxon>Pezizomycotina</taxon>
        <taxon>Dothideomycetes</taxon>
        <taxon>Pleosporomycetidae</taxon>
        <taxon>Pleosporales</taxon>
        <taxon>Massarineae</taxon>
        <taxon>Massarinaceae</taxon>
        <taxon>Massarina</taxon>
    </lineage>
</organism>
<protein>
    <submittedName>
        <fullName evidence="2">Uncharacterized protein</fullName>
    </submittedName>
</protein>
<evidence type="ECO:0000313" key="3">
    <source>
        <dbReference type="Proteomes" id="UP000799753"/>
    </source>
</evidence>
<evidence type="ECO:0000313" key="2">
    <source>
        <dbReference type="EMBL" id="KAF2644352.1"/>
    </source>
</evidence>
<keyword evidence="3" id="KW-1185">Reference proteome</keyword>
<dbReference type="AlphaFoldDB" id="A0A6A6SAS4"/>
<feature type="region of interest" description="Disordered" evidence="1">
    <location>
        <begin position="172"/>
        <end position="221"/>
    </location>
</feature>
<feature type="compositionally biased region" description="Basic and acidic residues" evidence="1">
    <location>
        <begin position="96"/>
        <end position="105"/>
    </location>
</feature>
<dbReference type="Proteomes" id="UP000799753">
    <property type="component" value="Unassembled WGS sequence"/>
</dbReference>
<evidence type="ECO:0000256" key="1">
    <source>
        <dbReference type="SAM" id="MobiDB-lite"/>
    </source>
</evidence>
<dbReference type="EMBL" id="MU006779">
    <property type="protein sequence ID" value="KAF2644352.1"/>
    <property type="molecule type" value="Genomic_DNA"/>
</dbReference>
<feature type="region of interest" description="Disordered" evidence="1">
    <location>
        <begin position="89"/>
        <end position="113"/>
    </location>
</feature>
<gene>
    <name evidence="2" type="ORF">P280DRAFT_477732</name>
</gene>
<proteinExistence type="predicted"/>
<accession>A0A6A6SAS4</accession>
<reference evidence="2" key="1">
    <citation type="journal article" date="2020" name="Stud. Mycol.">
        <title>101 Dothideomycetes genomes: a test case for predicting lifestyles and emergence of pathogens.</title>
        <authorList>
            <person name="Haridas S."/>
            <person name="Albert R."/>
            <person name="Binder M."/>
            <person name="Bloem J."/>
            <person name="Labutti K."/>
            <person name="Salamov A."/>
            <person name="Andreopoulos B."/>
            <person name="Baker S."/>
            <person name="Barry K."/>
            <person name="Bills G."/>
            <person name="Bluhm B."/>
            <person name="Cannon C."/>
            <person name="Castanera R."/>
            <person name="Culley D."/>
            <person name="Daum C."/>
            <person name="Ezra D."/>
            <person name="Gonzalez J."/>
            <person name="Henrissat B."/>
            <person name="Kuo A."/>
            <person name="Liang C."/>
            <person name="Lipzen A."/>
            <person name="Lutzoni F."/>
            <person name="Magnuson J."/>
            <person name="Mondo S."/>
            <person name="Nolan M."/>
            <person name="Ohm R."/>
            <person name="Pangilinan J."/>
            <person name="Park H.-J."/>
            <person name="Ramirez L."/>
            <person name="Alfaro M."/>
            <person name="Sun H."/>
            <person name="Tritt A."/>
            <person name="Yoshinaga Y."/>
            <person name="Zwiers L.-H."/>
            <person name="Turgeon B."/>
            <person name="Goodwin S."/>
            <person name="Spatafora J."/>
            <person name="Crous P."/>
            <person name="Grigoriev I."/>
        </authorList>
    </citation>
    <scope>NUCLEOTIDE SEQUENCE</scope>
    <source>
        <strain evidence="2">CBS 473.64</strain>
    </source>
</reference>
<sequence length="221" mass="24644">MATPIVDGEDIPSIMSTESEDYFSYRPRSTTRGVYYTDSCASPSSLKHTSSMPVVGLIRHGAVRMSPDERPRPALRQASSSLEIGRSLARSNAVRGRQDQRRVDSDQPTIHRPLCSRTVTAPLIRVGPSVSNESRYGQRLTRVTNHDGRVQLVDLNLYIYESPYVNPYDRCRDARVTQGPDPTHHSRYGSSRPPPISFFSSSAGRRAGQESGDLNDYSKMI</sequence>
<name>A0A6A6SAS4_9PLEO</name>